<evidence type="ECO:0000256" key="4">
    <source>
        <dbReference type="ARBA" id="ARBA00023136"/>
    </source>
</evidence>
<dbReference type="Proteomes" id="UP000298787">
    <property type="component" value="Chromosome 23"/>
</dbReference>
<feature type="compositionally biased region" description="Basic and acidic residues" evidence="5">
    <location>
        <begin position="14"/>
        <end position="23"/>
    </location>
</feature>
<dbReference type="STRING" id="240159.A0A4V6ATA9"/>
<feature type="compositionally biased region" description="Gly residues" evidence="5">
    <location>
        <begin position="141"/>
        <end position="150"/>
    </location>
</feature>
<feature type="region of interest" description="Disordered" evidence="5">
    <location>
        <begin position="10"/>
        <end position="52"/>
    </location>
</feature>
<keyword evidence="3 6" id="KW-1133">Transmembrane helix</keyword>
<dbReference type="SUPFAM" id="SSF69318">
    <property type="entry name" value="Integrin alpha N-terminal domain"/>
    <property type="match status" value="1"/>
</dbReference>
<dbReference type="PANTHER" id="PTHR21419:SF25">
    <property type="entry name" value="PROTEIN FAM234B"/>
    <property type="match status" value="1"/>
</dbReference>
<organism evidence="8 9">
    <name type="scientific">Collichthys lucidus</name>
    <name type="common">Big head croaker</name>
    <name type="synonym">Sciaena lucida</name>
    <dbReference type="NCBI Taxonomy" id="240159"/>
    <lineage>
        <taxon>Eukaryota</taxon>
        <taxon>Metazoa</taxon>
        <taxon>Chordata</taxon>
        <taxon>Craniata</taxon>
        <taxon>Vertebrata</taxon>
        <taxon>Euteleostomi</taxon>
        <taxon>Actinopterygii</taxon>
        <taxon>Neopterygii</taxon>
        <taxon>Teleostei</taxon>
        <taxon>Neoteleostei</taxon>
        <taxon>Acanthomorphata</taxon>
        <taxon>Eupercaria</taxon>
        <taxon>Sciaenidae</taxon>
        <taxon>Collichthys</taxon>
    </lineage>
</organism>
<comment type="subcellular location">
    <subcellularLocation>
        <location evidence="1">Membrane</location>
        <topology evidence="1">Single-pass membrane protein</topology>
    </subcellularLocation>
</comment>
<evidence type="ECO:0000313" key="8">
    <source>
        <dbReference type="EMBL" id="TKS91562.1"/>
    </source>
</evidence>
<sequence>MFFCFVFKSQGPKPAHDSKEKNSFNRTTIKTSSEKTFPDPLTSAEEIQSSDSLTINKELKCRKKGSDLGEYDPLTQADSEDESEEDDLVLNYPRNGLGRDCLGTGSSKLRGGRSGRLVGAEDEAQEDEEEEEDESGEDRGGSGSLGGSGLGVHSVEAEEKRIRMKNAVRSAFFLVPLLCATLLVLLCAFLIPCQKEDLEERMQWERALGDAGGVTPPALALWDIDGDSVEDVLLGVTEWTNDTHPTQGNKIYSAVALSAVSGQVLWRKVMRESVMYIQCGLQYSAQPSPVVLLIGKSVITAVNGSSGENLWSLVLKNIESQAVLLPDLQGDSVPDLLIATLPADEALDLSLTLISGVKGVKIGHPVPFNLTGQGKLIGPLLHETQQGAYYILFGLGNVEAISLHDIYVRATGKMPITQALRRKDPSWEALKKTNSSSFIHIYRGSERVEYLLPLVSGFGNNHNCLDTVSNLNATKSDLVLMYGSSKLSALKQKDMHKKWTFNSPPIHSQPAAGHFNDDGVLDLFIQHSANGVMQALIINGTNGHKLWTADFVCPRLVLETSAISTSTGQSVFLFWASEPIRVQKNVTKTTVAPGIAAAQPLIRKLFLLHPAYPSILLELTSTTDTAVTSAASYQERQKDATYITVSSRPTLDSEPGARIVKSISLRAAIGKGQVVRLKESDKAGEPKSSTSEVKKFFRRLSFKHQSVTRYHGKDSREDKRD</sequence>
<reference evidence="8 9" key="1">
    <citation type="submission" date="2019-01" db="EMBL/GenBank/DDBJ databases">
        <title>Genome Assembly of Collichthys lucidus.</title>
        <authorList>
            <person name="Cai M."/>
            <person name="Xiao S."/>
        </authorList>
    </citation>
    <scope>NUCLEOTIDE SEQUENCE [LARGE SCALE GENOMIC DNA]</scope>
    <source>
        <strain evidence="8">JT15FE1705JMU</strain>
        <tissue evidence="8">Muscle</tissue>
    </source>
</reference>
<evidence type="ECO:0000256" key="5">
    <source>
        <dbReference type="SAM" id="MobiDB-lite"/>
    </source>
</evidence>
<protein>
    <submittedName>
        <fullName evidence="8">Protein FAM234B</fullName>
    </submittedName>
</protein>
<feature type="region of interest" description="Disordered" evidence="5">
    <location>
        <begin position="65"/>
        <end position="86"/>
    </location>
</feature>
<dbReference type="InterPro" id="IPR055409">
    <property type="entry name" value="Beta-prop_FAM234A_B"/>
</dbReference>
<evidence type="ECO:0000256" key="2">
    <source>
        <dbReference type="ARBA" id="ARBA00022692"/>
    </source>
</evidence>
<keyword evidence="9" id="KW-1185">Reference proteome</keyword>
<evidence type="ECO:0000256" key="6">
    <source>
        <dbReference type="SAM" id="Phobius"/>
    </source>
</evidence>
<dbReference type="AlphaFoldDB" id="A0A4V6ATA9"/>
<gene>
    <name evidence="8" type="ORF">D9C73_026239</name>
</gene>
<dbReference type="EMBL" id="CM014100">
    <property type="protein sequence ID" value="TKS91562.1"/>
    <property type="molecule type" value="Genomic_DNA"/>
</dbReference>
<evidence type="ECO:0000256" key="1">
    <source>
        <dbReference type="ARBA" id="ARBA00004167"/>
    </source>
</evidence>
<keyword evidence="2 6" id="KW-0812">Transmembrane</keyword>
<dbReference type="PANTHER" id="PTHR21419">
    <property type="match status" value="1"/>
</dbReference>
<dbReference type="InterPro" id="IPR028994">
    <property type="entry name" value="Integrin_alpha_N"/>
</dbReference>
<feature type="region of interest" description="Disordered" evidence="5">
    <location>
        <begin position="103"/>
        <end position="151"/>
    </location>
</feature>
<accession>A0A4V6ATA9</accession>
<dbReference type="InterPro" id="IPR045232">
    <property type="entry name" value="FAM234"/>
</dbReference>
<evidence type="ECO:0000313" key="9">
    <source>
        <dbReference type="Proteomes" id="UP000298787"/>
    </source>
</evidence>
<proteinExistence type="predicted"/>
<keyword evidence="4 6" id="KW-0472">Membrane</keyword>
<evidence type="ECO:0000259" key="7">
    <source>
        <dbReference type="Pfam" id="PF23727"/>
    </source>
</evidence>
<name>A0A4V6ATA9_COLLU</name>
<dbReference type="GO" id="GO:0016020">
    <property type="term" value="C:membrane"/>
    <property type="evidence" value="ECO:0007669"/>
    <property type="project" value="UniProtKB-SubCell"/>
</dbReference>
<feature type="compositionally biased region" description="Acidic residues" evidence="5">
    <location>
        <begin position="120"/>
        <end position="136"/>
    </location>
</feature>
<evidence type="ECO:0000256" key="3">
    <source>
        <dbReference type="ARBA" id="ARBA00022989"/>
    </source>
</evidence>
<feature type="domain" description="FAM234A/B beta-propeller" evidence="7">
    <location>
        <begin position="214"/>
        <end position="703"/>
    </location>
</feature>
<dbReference type="Pfam" id="PF23727">
    <property type="entry name" value="Beta-prop_FAM234A_B"/>
    <property type="match status" value="1"/>
</dbReference>
<feature type="transmembrane region" description="Helical" evidence="6">
    <location>
        <begin position="171"/>
        <end position="191"/>
    </location>
</feature>